<dbReference type="RefSeq" id="WP_227018935.1">
    <property type="nucleotide sequence ID" value="NZ_JAGSND010000008.1"/>
</dbReference>
<dbReference type="SUPFAM" id="SSF56507">
    <property type="entry name" value="Methionine synthase activation domain-like"/>
    <property type="match status" value="1"/>
</dbReference>
<evidence type="ECO:0008006" key="3">
    <source>
        <dbReference type="Google" id="ProtNLM"/>
    </source>
</evidence>
<dbReference type="AlphaFoldDB" id="A0A8J7W0Y9"/>
<evidence type="ECO:0000313" key="1">
    <source>
        <dbReference type="EMBL" id="MBR0598812.1"/>
    </source>
</evidence>
<gene>
    <name evidence="1" type="ORF">KCX82_13055</name>
</gene>
<dbReference type="InterPro" id="IPR037010">
    <property type="entry name" value="VitB12-dep_Met_synth_activ_sf"/>
</dbReference>
<reference evidence="1" key="2">
    <citation type="submission" date="2021-04" db="EMBL/GenBank/DDBJ databases">
        <authorList>
            <person name="Liu J."/>
        </authorList>
    </citation>
    <scope>NUCLEOTIDE SEQUENCE</scope>
    <source>
        <strain evidence="1">BAD-6</strain>
    </source>
</reference>
<proteinExistence type="predicted"/>
<protein>
    <recommendedName>
        <fullName evidence="3">Vitamin B12 dependent methionine synthase, activation domain</fullName>
    </recommendedName>
</protein>
<evidence type="ECO:0000313" key="2">
    <source>
        <dbReference type="Proteomes" id="UP000675664"/>
    </source>
</evidence>
<sequence length="235" mass="26299">MKNQIIPISMEEADVYAIEYFLSICGFQREGEKYKRLAMQGMEVKDKIKDRVRIQAIVSSYSKEIIEGNTAVIEDVTFVCNAFEQLNRDSIQSIYAFILTAGIYECNKAVPMIEQLYADIWGTAYVDAGLEVLKNRLLADVRGKGDDQSVSAVLDSFGPGYYGMEVDQIGSFFKILNGGRIDVTVRDNCLMLPLKSCAGFFIAVDDETKLPSADCKSCRAEHKGCAYCQVQIKKR</sequence>
<dbReference type="GO" id="GO:0008705">
    <property type="term" value="F:methionine synthase activity"/>
    <property type="evidence" value="ECO:0007669"/>
    <property type="project" value="InterPro"/>
</dbReference>
<organism evidence="1 2">
    <name type="scientific">Sinanaerobacter chloroacetimidivorans</name>
    <dbReference type="NCBI Taxonomy" id="2818044"/>
    <lineage>
        <taxon>Bacteria</taxon>
        <taxon>Bacillati</taxon>
        <taxon>Bacillota</taxon>
        <taxon>Clostridia</taxon>
        <taxon>Peptostreptococcales</taxon>
        <taxon>Anaerovoracaceae</taxon>
        <taxon>Sinanaerobacter</taxon>
    </lineage>
</organism>
<reference evidence="1" key="1">
    <citation type="submission" date="2021-04" db="EMBL/GenBank/DDBJ databases">
        <title>Sinoanaerobacter chloroacetimidivorans sp. nov., an obligate anaerobic bacterium isolated from anaerobic sludge.</title>
        <authorList>
            <person name="Bao Y."/>
        </authorList>
    </citation>
    <scope>NUCLEOTIDE SEQUENCE</scope>
    <source>
        <strain evidence="1">BAD-6</strain>
    </source>
</reference>
<dbReference type="Gene3D" id="3.40.109.40">
    <property type="match status" value="1"/>
</dbReference>
<dbReference type="EMBL" id="JAGSND010000008">
    <property type="protein sequence ID" value="MBR0598812.1"/>
    <property type="molecule type" value="Genomic_DNA"/>
</dbReference>
<dbReference type="Proteomes" id="UP000675664">
    <property type="component" value="Unassembled WGS sequence"/>
</dbReference>
<keyword evidence="2" id="KW-1185">Reference proteome</keyword>
<name>A0A8J7W0Y9_9FIRM</name>
<accession>A0A8J7W0Y9</accession>
<comment type="caution">
    <text evidence="1">The sequence shown here is derived from an EMBL/GenBank/DDBJ whole genome shotgun (WGS) entry which is preliminary data.</text>
</comment>